<dbReference type="EMBL" id="JAUDFV010000096">
    <property type="protein sequence ID" value="KAL2732112.1"/>
    <property type="molecule type" value="Genomic_DNA"/>
</dbReference>
<accession>A0ABD2BH78</accession>
<reference evidence="1 2" key="1">
    <citation type="journal article" date="2024" name="Ann. Entomol. Soc. Am.">
        <title>Genomic analyses of the southern and eastern yellowjacket wasps (Hymenoptera: Vespidae) reveal evolutionary signatures of social life.</title>
        <authorList>
            <person name="Catto M.A."/>
            <person name="Caine P.B."/>
            <person name="Orr S.E."/>
            <person name="Hunt B.G."/>
            <person name="Goodisman M.A.D."/>
        </authorList>
    </citation>
    <scope>NUCLEOTIDE SEQUENCE [LARGE SCALE GENOMIC DNA]</scope>
    <source>
        <strain evidence="1">233</strain>
        <tissue evidence="1">Head and thorax</tissue>
    </source>
</reference>
<dbReference type="AlphaFoldDB" id="A0ABD2BH78"/>
<comment type="caution">
    <text evidence="1">The sequence shown here is derived from an EMBL/GenBank/DDBJ whole genome shotgun (WGS) entry which is preliminary data.</text>
</comment>
<protein>
    <submittedName>
        <fullName evidence="1">Uncharacterized protein</fullName>
    </submittedName>
</protein>
<organism evidence="1 2">
    <name type="scientific">Vespula squamosa</name>
    <name type="common">Southern yellow jacket</name>
    <name type="synonym">Wasp</name>
    <dbReference type="NCBI Taxonomy" id="30214"/>
    <lineage>
        <taxon>Eukaryota</taxon>
        <taxon>Metazoa</taxon>
        <taxon>Ecdysozoa</taxon>
        <taxon>Arthropoda</taxon>
        <taxon>Hexapoda</taxon>
        <taxon>Insecta</taxon>
        <taxon>Pterygota</taxon>
        <taxon>Neoptera</taxon>
        <taxon>Endopterygota</taxon>
        <taxon>Hymenoptera</taxon>
        <taxon>Apocrita</taxon>
        <taxon>Aculeata</taxon>
        <taxon>Vespoidea</taxon>
        <taxon>Vespidae</taxon>
        <taxon>Vespinae</taxon>
        <taxon>Vespula</taxon>
    </lineage>
</organism>
<keyword evidence="2" id="KW-1185">Reference proteome</keyword>
<evidence type="ECO:0000313" key="2">
    <source>
        <dbReference type="Proteomes" id="UP001607302"/>
    </source>
</evidence>
<dbReference type="Proteomes" id="UP001607302">
    <property type="component" value="Unassembled WGS sequence"/>
</dbReference>
<evidence type="ECO:0000313" key="1">
    <source>
        <dbReference type="EMBL" id="KAL2732112.1"/>
    </source>
</evidence>
<gene>
    <name evidence="1" type="ORF">V1478_004371</name>
</gene>
<proteinExistence type="predicted"/>
<name>A0ABD2BH78_VESSQ</name>
<sequence>MNSIEVDCSKNIGITMILKNYLSLVNDKRIKLILYTRYILKNFYYKSLEHSLSLPLMQIITFNNTNDCIIEYNSLTSSTVDRTRSFSNRRNLITEILGWQLSDCKFCQRVQST</sequence>